<proteinExistence type="predicted"/>
<reference evidence="5" key="1">
    <citation type="submission" date="2022-11" db="EMBL/GenBank/DDBJ databases">
        <title>Genomics discovery of giant fungal viruses from subsurface oceanic crustal fluids.</title>
        <authorList>
            <person name="Bhattacharjee A.S."/>
            <person name="Schulz F."/>
            <person name="Woyke T."/>
            <person name="Orcutt B.N."/>
            <person name="Matinez Martinez J."/>
        </authorList>
    </citation>
    <scope>NUCLEOTIDE SEQUENCE</scope>
    <source>
        <strain evidence="4">VSAG1.JdFR</strain>
        <strain evidence="5">VSAG8.JdFR</strain>
    </source>
</reference>
<protein>
    <submittedName>
        <fullName evidence="5">Uncharacterized protein</fullName>
    </submittedName>
</protein>
<name>A0A9E8JZC2_9VIRU</name>
<sequence>MANTNIYFKSILEKSIYIDLNNVNSNLEKNILTILQENFEGKCTNDGYIKTNSIKIVTYSSGLVLSGSIKFTVVFECLICYPVEGMILDCVIKNITKAGLRCELNEENSPLVIYVARDHHYKNEDFNNVSENDSINVKIIGQRFELNDPYICVISEFLKKSDILEQSSISEKKSTGKSSKQSKVKKEKLNIIDD</sequence>
<dbReference type="InterPro" id="IPR036898">
    <property type="entry name" value="RNA_pol_Rpb7-like_N_sf"/>
</dbReference>
<evidence type="ECO:0000256" key="2">
    <source>
        <dbReference type="ARBA" id="ARBA00023163"/>
    </source>
</evidence>
<keyword evidence="1" id="KW-0240">DNA-directed RNA polymerase</keyword>
<evidence type="ECO:0000256" key="3">
    <source>
        <dbReference type="SAM" id="MobiDB-lite"/>
    </source>
</evidence>
<dbReference type="EMBL" id="OP765507">
    <property type="protein sequence ID" value="UZT28885.1"/>
    <property type="molecule type" value="Genomic_DNA"/>
</dbReference>
<dbReference type="EMBL" id="OP765584">
    <property type="protein sequence ID" value="UZT29237.1"/>
    <property type="molecule type" value="Genomic_DNA"/>
</dbReference>
<keyword evidence="2" id="KW-0804">Transcription</keyword>
<accession>A0A9E8JZC2</accession>
<feature type="region of interest" description="Disordered" evidence="3">
    <location>
        <begin position="168"/>
        <end position="194"/>
    </location>
</feature>
<evidence type="ECO:0000313" key="5">
    <source>
        <dbReference type="EMBL" id="UZT29237.1"/>
    </source>
</evidence>
<evidence type="ECO:0000313" key="4">
    <source>
        <dbReference type="EMBL" id="UZT28885.1"/>
    </source>
</evidence>
<dbReference type="GO" id="GO:0000428">
    <property type="term" value="C:DNA-directed RNA polymerase complex"/>
    <property type="evidence" value="ECO:0007669"/>
    <property type="project" value="UniProtKB-KW"/>
</dbReference>
<dbReference type="SUPFAM" id="SSF88798">
    <property type="entry name" value="N-terminal, heterodimerisation domain of RBP7 (RpoE)"/>
    <property type="match status" value="1"/>
</dbReference>
<dbReference type="Gene3D" id="3.30.1490.120">
    <property type="entry name" value="RNA polymerase Rpb7-like, N-terminal domain"/>
    <property type="match status" value="1"/>
</dbReference>
<organism evidence="5">
    <name type="scientific">Nucleocytoviricota sp</name>
    <dbReference type="NCBI Taxonomy" id="2809609"/>
    <lineage>
        <taxon>Viruses</taxon>
        <taxon>Varidnaviria</taxon>
        <taxon>Bamfordvirae</taxon>
        <taxon>Nucleocytoviricota</taxon>
    </lineage>
</organism>
<evidence type="ECO:0000256" key="1">
    <source>
        <dbReference type="ARBA" id="ARBA00022478"/>
    </source>
</evidence>